<keyword evidence="3" id="KW-1185">Reference proteome</keyword>
<sequence>AALLFICRMDDNSHFKLEIRIVAPNCRGRWYSLEKIVDADFTNFRDLVDEVVDKCPPSFGDVVKLFYSCMDTKANIQVCSDQDLVKIFAKYEASNPSSEPPEIPVWDVTTISKSVAAPCTPSMPCPSITEPSFGTHTHETEQMPNSNPRDEYLGVDGEGLYIDIGPKNPEPVNPQSQQRDPEPSQSDTCNDSDSDDESSSDDEIIKD</sequence>
<proteinExistence type="predicted"/>
<evidence type="ECO:0000313" key="3">
    <source>
        <dbReference type="Proteomes" id="UP000823388"/>
    </source>
</evidence>
<reference evidence="2" key="1">
    <citation type="submission" date="2020-05" db="EMBL/GenBank/DDBJ databases">
        <title>WGS assembly of Panicum virgatum.</title>
        <authorList>
            <person name="Lovell J.T."/>
            <person name="Jenkins J."/>
            <person name="Shu S."/>
            <person name="Juenger T.E."/>
            <person name="Schmutz J."/>
        </authorList>
    </citation>
    <scope>NUCLEOTIDE SEQUENCE</scope>
    <source>
        <strain evidence="2">AP13</strain>
    </source>
</reference>
<name>A0A8T0XJ34_PANVG</name>
<dbReference type="AlphaFoldDB" id="A0A8T0XJ34"/>
<organism evidence="2 3">
    <name type="scientific">Panicum virgatum</name>
    <name type="common">Blackwell switchgrass</name>
    <dbReference type="NCBI Taxonomy" id="38727"/>
    <lineage>
        <taxon>Eukaryota</taxon>
        <taxon>Viridiplantae</taxon>
        <taxon>Streptophyta</taxon>
        <taxon>Embryophyta</taxon>
        <taxon>Tracheophyta</taxon>
        <taxon>Spermatophyta</taxon>
        <taxon>Magnoliopsida</taxon>
        <taxon>Liliopsida</taxon>
        <taxon>Poales</taxon>
        <taxon>Poaceae</taxon>
        <taxon>PACMAD clade</taxon>
        <taxon>Panicoideae</taxon>
        <taxon>Panicodae</taxon>
        <taxon>Paniceae</taxon>
        <taxon>Panicinae</taxon>
        <taxon>Panicum</taxon>
        <taxon>Panicum sect. Hiantes</taxon>
    </lineage>
</organism>
<feature type="region of interest" description="Disordered" evidence="1">
    <location>
        <begin position="125"/>
        <end position="207"/>
    </location>
</feature>
<accession>A0A8T0XJ34</accession>
<feature type="compositionally biased region" description="Acidic residues" evidence="1">
    <location>
        <begin position="190"/>
        <end position="207"/>
    </location>
</feature>
<gene>
    <name evidence="2" type="ORF">PVAP13_1KG326110</name>
</gene>
<feature type="non-terminal residue" evidence="2">
    <location>
        <position position="207"/>
    </location>
</feature>
<feature type="non-terminal residue" evidence="2">
    <location>
        <position position="1"/>
    </location>
</feature>
<dbReference type="EMBL" id="CM029037">
    <property type="protein sequence ID" value="KAG2658948.1"/>
    <property type="molecule type" value="Genomic_DNA"/>
</dbReference>
<comment type="caution">
    <text evidence="2">The sequence shown here is derived from an EMBL/GenBank/DDBJ whole genome shotgun (WGS) entry which is preliminary data.</text>
</comment>
<dbReference type="Proteomes" id="UP000823388">
    <property type="component" value="Chromosome 1K"/>
</dbReference>
<evidence type="ECO:0000313" key="2">
    <source>
        <dbReference type="EMBL" id="KAG2658948.1"/>
    </source>
</evidence>
<evidence type="ECO:0000256" key="1">
    <source>
        <dbReference type="SAM" id="MobiDB-lite"/>
    </source>
</evidence>
<protein>
    <submittedName>
        <fullName evidence="2">Uncharacterized protein</fullName>
    </submittedName>
</protein>